<evidence type="ECO:0000256" key="1">
    <source>
        <dbReference type="SAM" id="Coils"/>
    </source>
</evidence>
<sequence>MTVYNKLKIAILTILATQTIHAITLEPLQVMSASGDLLYAEMNFSQANVSSNLQVGLATPEDLMGLGISHQPSAQLNFFARRNGQGTGVIVITSSRPFTQPELDIVLKIQEGHGTRLQHIKQSINRKAVPALQTANEKPLTPKFIVSEKDIALNLPESTQYNVASTSQSVNTIQNTSNSTTEPSLNRSQVLAINTTPPPTLQTNTTTTAATETNIQQSTDRATPPSHSNMKETVKPSDELAAIAPSNHAQAVVSSAEVAKQSPEKTAKEQVKSASPAKVPEPNIEKIKTKNQTAKVKEKTASETRTSGENQHVVQRNESLWSIANRIATQTNQPIAQVMQQIKAQNSHAFIQGDVNRLRQGVALNLSAAVDQSPQKTATVKTAPSSTQASGRAKYRLNQAEMNLVADNQQDSTQGSAKHSTKQDKSTAELSLKVMTAREKTVKLQQSVTEMELALRQKDQRIQLLNARLAQLQQQLKERENAKKSVR</sequence>
<proteinExistence type="predicted"/>
<feature type="signal peptide" evidence="3">
    <location>
        <begin position="1"/>
        <end position="22"/>
    </location>
</feature>
<feature type="domain" description="FimV N-terminal" evidence="4">
    <location>
        <begin position="24"/>
        <end position="117"/>
    </location>
</feature>
<feature type="compositionally biased region" description="Polar residues" evidence="2">
    <location>
        <begin position="303"/>
        <end position="313"/>
    </location>
</feature>
<feature type="coiled-coil region" evidence="1">
    <location>
        <begin position="448"/>
        <end position="482"/>
    </location>
</feature>
<evidence type="ECO:0000313" key="5">
    <source>
        <dbReference type="EMBL" id="UYF71386.1"/>
    </source>
</evidence>
<reference evidence="5" key="1">
    <citation type="journal article" date="2022" name="J Glob Antimicrob Resist">
        <title>Comparative analysis of IMP-4- and OXA-58-containing plasmids of three carbapenemase-producing Acinetobacter ursingii strains in the Netherlands.</title>
        <authorList>
            <person name="Hendrickx A.P.A."/>
            <person name="Schade R.P."/>
            <person name="Landman F."/>
            <person name="Bosch T."/>
            <person name="Schouls L.M."/>
            <person name="van Dijk K."/>
        </authorList>
    </citation>
    <scope>NUCLEOTIDE SEQUENCE</scope>
    <source>
        <strain evidence="5">RIVM_C010559</strain>
    </source>
</reference>
<feature type="compositionally biased region" description="Polar residues" evidence="2">
    <location>
        <begin position="407"/>
        <end position="418"/>
    </location>
</feature>
<feature type="compositionally biased region" description="Polar residues" evidence="2">
    <location>
        <begin position="215"/>
        <end position="228"/>
    </location>
</feature>
<keyword evidence="1" id="KW-0175">Coiled coil</keyword>
<dbReference type="EMBL" id="CP089051">
    <property type="protein sequence ID" value="UYF71386.1"/>
    <property type="molecule type" value="Genomic_DNA"/>
</dbReference>
<dbReference type="Proteomes" id="UP001164064">
    <property type="component" value="Chromosome"/>
</dbReference>
<feature type="region of interest" description="Disordered" evidence="2">
    <location>
        <begin position="258"/>
        <end position="313"/>
    </location>
</feature>
<dbReference type="RefSeq" id="WP_263512451.1">
    <property type="nucleotide sequence ID" value="NZ_CP089051.1"/>
</dbReference>
<feature type="compositionally biased region" description="Low complexity" evidence="2">
    <location>
        <begin position="201"/>
        <end position="214"/>
    </location>
</feature>
<evidence type="ECO:0000256" key="2">
    <source>
        <dbReference type="SAM" id="MobiDB-lite"/>
    </source>
</evidence>
<gene>
    <name evidence="5" type="ORF">LSO60_14255</name>
</gene>
<protein>
    <recommendedName>
        <fullName evidence="4">FimV N-terminal domain-containing protein</fullName>
    </recommendedName>
</protein>
<keyword evidence="3" id="KW-0732">Signal</keyword>
<evidence type="ECO:0000256" key="3">
    <source>
        <dbReference type="SAM" id="SignalP"/>
    </source>
</evidence>
<feature type="region of interest" description="Disordered" evidence="2">
    <location>
        <begin position="407"/>
        <end position="429"/>
    </location>
</feature>
<feature type="compositionally biased region" description="Polar residues" evidence="2">
    <location>
        <begin position="371"/>
        <end position="390"/>
    </location>
</feature>
<name>A0AA46NXX2_9GAMM</name>
<evidence type="ECO:0000313" key="6">
    <source>
        <dbReference type="Proteomes" id="UP001164064"/>
    </source>
</evidence>
<feature type="region of interest" description="Disordered" evidence="2">
    <location>
        <begin position="195"/>
        <end position="232"/>
    </location>
</feature>
<dbReference type="AlphaFoldDB" id="A0AA46NXX2"/>
<accession>A0AA46NXX2</accession>
<dbReference type="InterPro" id="IPR057840">
    <property type="entry name" value="FimV_N"/>
</dbReference>
<dbReference type="Pfam" id="PF25800">
    <property type="entry name" value="FimV_N"/>
    <property type="match status" value="1"/>
</dbReference>
<feature type="region of interest" description="Disordered" evidence="2">
    <location>
        <begin position="371"/>
        <end position="392"/>
    </location>
</feature>
<evidence type="ECO:0000259" key="4">
    <source>
        <dbReference type="Pfam" id="PF25800"/>
    </source>
</evidence>
<organism evidence="5 6">
    <name type="scientific">Acinetobacter ursingii</name>
    <dbReference type="NCBI Taxonomy" id="108980"/>
    <lineage>
        <taxon>Bacteria</taxon>
        <taxon>Pseudomonadati</taxon>
        <taxon>Pseudomonadota</taxon>
        <taxon>Gammaproteobacteria</taxon>
        <taxon>Moraxellales</taxon>
        <taxon>Moraxellaceae</taxon>
        <taxon>Acinetobacter</taxon>
    </lineage>
</organism>
<feature type="chain" id="PRO_5041209784" description="FimV N-terminal domain-containing protein" evidence="3">
    <location>
        <begin position="23"/>
        <end position="487"/>
    </location>
</feature>
<feature type="compositionally biased region" description="Basic and acidic residues" evidence="2">
    <location>
        <begin position="262"/>
        <end position="271"/>
    </location>
</feature>